<keyword evidence="2" id="KW-1185">Reference proteome</keyword>
<reference evidence="1" key="1">
    <citation type="submission" date="2021-03" db="EMBL/GenBank/DDBJ databases">
        <title>Evolutionary priming and transition to the ectomycorrhizal habit in an iconic lineage of mushroom-forming fungi: is preadaptation a requirement?</title>
        <authorList>
            <consortium name="DOE Joint Genome Institute"/>
            <person name="Looney B.P."/>
            <person name="Miyauchi S."/>
            <person name="Morin E."/>
            <person name="Drula E."/>
            <person name="Courty P.E."/>
            <person name="Chicoki N."/>
            <person name="Fauchery L."/>
            <person name="Kohler A."/>
            <person name="Kuo A."/>
            <person name="LaButti K."/>
            <person name="Pangilinan J."/>
            <person name="Lipzen A."/>
            <person name="Riley R."/>
            <person name="Andreopoulos W."/>
            <person name="He G."/>
            <person name="Johnson J."/>
            <person name="Barry K.W."/>
            <person name="Grigoriev I.V."/>
            <person name="Nagy L."/>
            <person name="Hibbett D."/>
            <person name="Henrissat B."/>
            <person name="Matheny P.B."/>
            <person name="Labbe J."/>
            <person name="Martin A.F."/>
        </authorList>
    </citation>
    <scope>NUCLEOTIDE SEQUENCE</scope>
    <source>
        <strain evidence="1">BPL698</strain>
    </source>
</reference>
<proteinExistence type="predicted"/>
<sequence>MENRFYLLGLNPRFNQGRPGSTYPPPVRRRLVRTRSRCRRPSLANDVETRTMLSKRQAQRQITITAEDDTSRVWDAGRSIDRTRYNPATRTLSGSNDKSKVVGHGAERLPTANAQRLYHPFLQGPNVQQELMCTIAQEEPFWVEGREQGAVWHHAVAGCYSNGRRNTKSLPSFLSDAHPRSPIQVPQEAESPSQY</sequence>
<gene>
    <name evidence="1" type="ORF">F5148DRAFT_508258</name>
</gene>
<evidence type="ECO:0000313" key="2">
    <source>
        <dbReference type="Proteomes" id="UP001207468"/>
    </source>
</evidence>
<organism evidence="1 2">
    <name type="scientific">Russula earlei</name>
    <dbReference type="NCBI Taxonomy" id="71964"/>
    <lineage>
        <taxon>Eukaryota</taxon>
        <taxon>Fungi</taxon>
        <taxon>Dikarya</taxon>
        <taxon>Basidiomycota</taxon>
        <taxon>Agaricomycotina</taxon>
        <taxon>Agaricomycetes</taxon>
        <taxon>Russulales</taxon>
        <taxon>Russulaceae</taxon>
        <taxon>Russula</taxon>
    </lineage>
</organism>
<accession>A0ACC0UGV8</accession>
<comment type="caution">
    <text evidence="1">The sequence shown here is derived from an EMBL/GenBank/DDBJ whole genome shotgun (WGS) entry which is preliminary data.</text>
</comment>
<dbReference type="Proteomes" id="UP001207468">
    <property type="component" value="Unassembled WGS sequence"/>
</dbReference>
<evidence type="ECO:0000313" key="1">
    <source>
        <dbReference type="EMBL" id="KAI9510771.1"/>
    </source>
</evidence>
<name>A0ACC0UGV8_9AGAM</name>
<protein>
    <submittedName>
        <fullName evidence="1">Uncharacterized protein</fullName>
    </submittedName>
</protein>
<dbReference type="EMBL" id="JAGFNK010000034">
    <property type="protein sequence ID" value="KAI9510771.1"/>
    <property type="molecule type" value="Genomic_DNA"/>
</dbReference>